<gene>
    <name evidence="1" type="ORF">Syun_025028</name>
</gene>
<dbReference type="Proteomes" id="UP001420932">
    <property type="component" value="Unassembled WGS sequence"/>
</dbReference>
<evidence type="ECO:0000313" key="1">
    <source>
        <dbReference type="EMBL" id="KAK9097983.1"/>
    </source>
</evidence>
<comment type="caution">
    <text evidence="1">The sequence shown here is derived from an EMBL/GenBank/DDBJ whole genome shotgun (WGS) entry which is preliminary data.</text>
</comment>
<name>A0AAP0EWG8_9MAGN</name>
<keyword evidence="2" id="KW-1185">Reference proteome</keyword>
<protein>
    <submittedName>
        <fullName evidence="1">Uncharacterized protein</fullName>
    </submittedName>
</protein>
<evidence type="ECO:0000313" key="2">
    <source>
        <dbReference type="Proteomes" id="UP001420932"/>
    </source>
</evidence>
<proteinExistence type="predicted"/>
<dbReference type="EMBL" id="JBBNAF010000011">
    <property type="protein sequence ID" value="KAK9097983.1"/>
    <property type="molecule type" value="Genomic_DNA"/>
</dbReference>
<sequence>MADKVLLDVVPSDEANTGCHFHEAVVVTCTEELAYQQAKEADNLLQKGVYLDFRVDNYAVSGFGGLIR</sequence>
<organism evidence="1 2">
    <name type="scientific">Stephania yunnanensis</name>
    <dbReference type="NCBI Taxonomy" id="152371"/>
    <lineage>
        <taxon>Eukaryota</taxon>
        <taxon>Viridiplantae</taxon>
        <taxon>Streptophyta</taxon>
        <taxon>Embryophyta</taxon>
        <taxon>Tracheophyta</taxon>
        <taxon>Spermatophyta</taxon>
        <taxon>Magnoliopsida</taxon>
        <taxon>Ranunculales</taxon>
        <taxon>Menispermaceae</taxon>
        <taxon>Menispermoideae</taxon>
        <taxon>Cissampelideae</taxon>
        <taxon>Stephania</taxon>
    </lineage>
</organism>
<reference evidence="1 2" key="1">
    <citation type="submission" date="2024-01" db="EMBL/GenBank/DDBJ databases">
        <title>Genome assemblies of Stephania.</title>
        <authorList>
            <person name="Yang L."/>
        </authorList>
    </citation>
    <scope>NUCLEOTIDE SEQUENCE [LARGE SCALE GENOMIC DNA]</scope>
    <source>
        <strain evidence="1">YNDBR</strain>
        <tissue evidence="1">Leaf</tissue>
    </source>
</reference>
<accession>A0AAP0EWG8</accession>
<dbReference type="AlphaFoldDB" id="A0AAP0EWG8"/>